<dbReference type="Pfam" id="PF02687">
    <property type="entry name" value="FtsX"/>
    <property type="match status" value="2"/>
</dbReference>
<dbReference type="InterPro" id="IPR003838">
    <property type="entry name" value="ABC3_permease_C"/>
</dbReference>
<comment type="caution">
    <text evidence="10">The sequence shown here is derived from an EMBL/GenBank/DDBJ whole genome shotgun (WGS) entry which is preliminary data.</text>
</comment>
<dbReference type="RefSeq" id="WP_224195955.1">
    <property type="nucleotide sequence ID" value="NZ_JAIRAU010000047.1"/>
</dbReference>
<dbReference type="NCBIfam" id="TIGR03434">
    <property type="entry name" value="ADOP"/>
    <property type="match status" value="1"/>
</dbReference>
<feature type="domain" description="ABC3 transporter permease C-terminal" evidence="8">
    <location>
        <begin position="694"/>
        <end position="807"/>
    </location>
</feature>
<feature type="domain" description="MacB-like periplasmic core" evidence="9">
    <location>
        <begin position="24"/>
        <end position="239"/>
    </location>
</feature>
<evidence type="ECO:0000256" key="6">
    <source>
        <dbReference type="ARBA" id="ARBA00038076"/>
    </source>
</evidence>
<reference evidence="10" key="1">
    <citation type="submission" date="2021-08" db="EMBL/GenBank/DDBJ databases">
        <authorList>
            <person name="Stevens D.C."/>
        </authorList>
    </citation>
    <scope>NUCLEOTIDE SEQUENCE</scope>
    <source>
        <strain evidence="10">DSM 53165</strain>
    </source>
</reference>
<evidence type="ECO:0000256" key="7">
    <source>
        <dbReference type="SAM" id="Phobius"/>
    </source>
</evidence>
<evidence type="ECO:0000313" key="10">
    <source>
        <dbReference type="EMBL" id="MBZ5714223.1"/>
    </source>
</evidence>
<dbReference type="PANTHER" id="PTHR30572">
    <property type="entry name" value="MEMBRANE COMPONENT OF TRANSPORTER-RELATED"/>
    <property type="match status" value="1"/>
</dbReference>
<dbReference type="Pfam" id="PF12704">
    <property type="entry name" value="MacB_PCD"/>
    <property type="match status" value="2"/>
</dbReference>
<keyword evidence="3 7" id="KW-0812">Transmembrane</keyword>
<feature type="domain" description="MacB-like periplasmic core" evidence="9">
    <location>
        <begin position="429"/>
        <end position="658"/>
    </location>
</feature>
<dbReference type="InterPro" id="IPR025857">
    <property type="entry name" value="MacB_PCD"/>
</dbReference>
<feature type="transmembrane region" description="Helical" evidence="7">
    <location>
        <begin position="324"/>
        <end position="347"/>
    </location>
</feature>
<feature type="transmembrane region" description="Helical" evidence="7">
    <location>
        <begin position="747"/>
        <end position="766"/>
    </location>
</feature>
<feature type="transmembrane region" description="Helical" evidence="7">
    <location>
        <begin position="687"/>
        <end position="710"/>
    </location>
</feature>
<dbReference type="EMBL" id="JAIRAU010000047">
    <property type="protein sequence ID" value="MBZ5714223.1"/>
    <property type="molecule type" value="Genomic_DNA"/>
</dbReference>
<dbReference type="Proteomes" id="UP001139031">
    <property type="component" value="Unassembled WGS sequence"/>
</dbReference>
<evidence type="ECO:0000256" key="5">
    <source>
        <dbReference type="ARBA" id="ARBA00023136"/>
    </source>
</evidence>
<name>A0ABS7U131_9BACT</name>
<evidence type="ECO:0000313" key="11">
    <source>
        <dbReference type="Proteomes" id="UP001139031"/>
    </source>
</evidence>
<feature type="transmembrane region" description="Helical" evidence="7">
    <location>
        <begin position="273"/>
        <end position="297"/>
    </location>
</feature>
<dbReference type="InterPro" id="IPR017800">
    <property type="entry name" value="ADOP"/>
</dbReference>
<feature type="transmembrane region" description="Helical" evidence="7">
    <location>
        <begin position="423"/>
        <end position="443"/>
    </location>
</feature>
<keyword evidence="5 7" id="KW-0472">Membrane</keyword>
<feature type="domain" description="ABC3 transporter permease C-terminal" evidence="8">
    <location>
        <begin position="279"/>
        <end position="398"/>
    </location>
</feature>
<feature type="transmembrane region" description="Helical" evidence="7">
    <location>
        <begin position="778"/>
        <end position="799"/>
    </location>
</feature>
<keyword evidence="4 7" id="KW-1133">Transmembrane helix</keyword>
<feature type="transmembrane region" description="Helical" evidence="7">
    <location>
        <begin position="21"/>
        <end position="43"/>
    </location>
</feature>
<dbReference type="PANTHER" id="PTHR30572:SF4">
    <property type="entry name" value="ABC TRANSPORTER PERMEASE YTRF"/>
    <property type="match status" value="1"/>
</dbReference>
<proteinExistence type="inferred from homology"/>
<evidence type="ECO:0000256" key="1">
    <source>
        <dbReference type="ARBA" id="ARBA00004651"/>
    </source>
</evidence>
<feature type="transmembrane region" description="Helical" evidence="7">
    <location>
        <begin position="372"/>
        <end position="395"/>
    </location>
</feature>
<sequence length="814" mass="87743">MSALLRDLRFALRTLGKSPGYACVAIITLAVAIGANTAIFSAVNRVLLKPLPFADPERLLYIYESRPELGMVTPSYPNYIDYRDGNASFDAVGAVTMSNMTATGRGEPERLNVEWYSQNLLPILGVEPALGRNFLPEEDVPNGKKAVLLSHSFWTRRFAADPEVIGSPITLDGSDWTIVGVMPPGFQFAFHVDKHIIAPLGTRAEEEAFRHRAAVLALFTVARLKDGVTLAQATEDMNALGDGLARRFPGEYGQARPVLADLQAEVTQEHRGWLMMMMCAVVFVLLIAIANVANLMLERAMRRQKEMSVRAALGAGRWRLIRQLLVESSLVALLSGGLGLLLALWGVDLLTAALPQRLGLAIFGPIAIDRTVLIFTLLVASGTGLLFGLVPAVYASRQDLAQAIKEGDQRATSGSRHLRARSLLVVGEVALALMLLVAAGLTMRGLARLQSVDLGFDATHVLTAAVPVTPEHNATAAQLRMFVGELQRRVAALPGVTAVSLQAGAPFIGAHHDNFLPLDDPRPILSGPVSVVYFVDVGGIEMLRNRLLAGRTFGAEDTPEAPPKVIIDKVLADKFFPGQDPVGQRLRDRLSEQPSVEIVGVVDHVKHYSLDDWEVAPYQMYYLYSQVPDKLRQGISGLTLLVRTQGEPGELAPQVRSAVAELDPKLAVHSIDTYEKIIGTTLESPRFVLRLLTIFAGLALLLAAVGLYAVMSNAVAQRTHELGVRLALGAQPQAVVALVVRQSARLIAIGLVVGTAGALALSRVLASTLPDLGNADPLTFTAVALILVVVGLTATYVPARRATRIDPMVVLRHE</sequence>
<dbReference type="InterPro" id="IPR050250">
    <property type="entry name" value="Macrolide_Exporter_MacB"/>
</dbReference>
<evidence type="ECO:0000259" key="9">
    <source>
        <dbReference type="Pfam" id="PF12704"/>
    </source>
</evidence>
<evidence type="ECO:0000259" key="8">
    <source>
        <dbReference type="Pfam" id="PF02687"/>
    </source>
</evidence>
<evidence type="ECO:0000256" key="2">
    <source>
        <dbReference type="ARBA" id="ARBA00022475"/>
    </source>
</evidence>
<comment type="similarity">
    <text evidence="6">Belongs to the ABC-4 integral membrane protein family.</text>
</comment>
<comment type="subcellular location">
    <subcellularLocation>
        <location evidence="1">Cell membrane</location>
        <topology evidence="1">Multi-pass membrane protein</topology>
    </subcellularLocation>
</comment>
<organism evidence="10 11">
    <name type="scientific">Nannocystis pusilla</name>
    <dbReference type="NCBI Taxonomy" id="889268"/>
    <lineage>
        <taxon>Bacteria</taxon>
        <taxon>Pseudomonadati</taxon>
        <taxon>Myxococcota</taxon>
        <taxon>Polyangia</taxon>
        <taxon>Nannocystales</taxon>
        <taxon>Nannocystaceae</taxon>
        <taxon>Nannocystis</taxon>
    </lineage>
</organism>
<gene>
    <name evidence="10" type="ORF">K7C98_33745</name>
</gene>
<evidence type="ECO:0000256" key="4">
    <source>
        <dbReference type="ARBA" id="ARBA00022989"/>
    </source>
</evidence>
<protein>
    <submittedName>
        <fullName evidence="10">ABC transporter permease</fullName>
    </submittedName>
</protein>
<evidence type="ECO:0000256" key="3">
    <source>
        <dbReference type="ARBA" id="ARBA00022692"/>
    </source>
</evidence>
<keyword evidence="2" id="KW-1003">Cell membrane</keyword>
<accession>A0ABS7U131</accession>
<keyword evidence="11" id="KW-1185">Reference proteome</keyword>